<evidence type="ECO:0000259" key="4">
    <source>
        <dbReference type="SMART" id="SM00449"/>
    </source>
</evidence>
<dbReference type="SUPFAM" id="SSF49899">
    <property type="entry name" value="Concanavalin A-like lectins/glucanases"/>
    <property type="match status" value="1"/>
</dbReference>
<comment type="subcellular location">
    <subcellularLocation>
        <location evidence="1">Nucleus</location>
    </subcellularLocation>
</comment>
<dbReference type="InterPro" id="IPR003877">
    <property type="entry name" value="SPRY_dom"/>
</dbReference>
<dbReference type="SMART" id="SM00449">
    <property type="entry name" value="SPRY"/>
    <property type="match status" value="1"/>
</dbReference>
<evidence type="ECO:0000256" key="1">
    <source>
        <dbReference type="ARBA" id="ARBA00004123"/>
    </source>
</evidence>
<dbReference type="Proteomes" id="UP000315496">
    <property type="component" value="Chromosome 5"/>
</dbReference>
<dbReference type="GO" id="GO:0048188">
    <property type="term" value="C:Set1C/COMPASS complex"/>
    <property type="evidence" value="ECO:0007669"/>
    <property type="project" value="InterPro"/>
</dbReference>
<sequence>MHSEITKEQRALFMLLHRSEEYLGETRPENLGNVCLSDICRDPGLTLSRDQLTVNGSLGYRCCRSTHGAARGTYYFEVTPEPPPRTDLDHIRALPIHYCPQWRLGISAPMVELGGPLGYDTYGFSLRSVDGSLCHNRVRYTRDSVLRIWTHPDGHEVQMTVSFTATPLTTYERGFFYGVGDTLGILLHLPTASSFPPLPEELEMGLDRAQEAFRPRRKRTGPLESTAAEPDTLARKKLVQPPEKSDERPLWEGSFVAFFLGERHVCTVRNLPYDRYYAAGSLYLYSSASFNFGPRNLLEPGIPRDWRCLPIFITPMGVGEGMAASFRQAREVFEWLRECIPDLTWEAFLPLNRLYLERATKEQEDNVALFLQLEMNQDLWTRIERELASPLTRFGPARAYKQ</sequence>
<keyword evidence="2" id="KW-0539">Nucleus</keyword>
<proteinExistence type="predicted"/>
<dbReference type="VEuPathDB" id="GiardiaDB:GMRT_13336"/>
<feature type="region of interest" description="Disordered" evidence="3">
    <location>
        <begin position="213"/>
        <end position="233"/>
    </location>
</feature>
<evidence type="ECO:0000313" key="5">
    <source>
        <dbReference type="EMBL" id="TNJ26301.1"/>
    </source>
</evidence>
<evidence type="ECO:0000256" key="3">
    <source>
        <dbReference type="SAM" id="MobiDB-lite"/>
    </source>
</evidence>
<dbReference type="InterPro" id="IPR043136">
    <property type="entry name" value="B30.2/SPRY_sf"/>
</dbReference>
<dbReference type="InterPro" id="IPR037353">
    <property type="entry name" value="ASH2"/>
</dbReference>
<gene>
    <name evidence="5" type="ORF">GMRT_13336</name>
</gene>
<feature type="domain" description="SPRY" evidence="4">
    <location>
        <begin position="71"/>
        <end position="296"/>
    </location>
</feature>
<evidence type="ECO:0000256" key="2">
    <source>
        <dbReference type="ARBA" id="ARBA00023242"/>
    </source>
</evidence>
<dbReference type="GO" id="GO:0000976">
    <property type="term" value="F:transcription cis-regulatory region binding"/>
    <property type="evidence" value="ECO:0007669"/>
    <property type="project" value="TreeGrafter"/>
</dbReference>
<dbReference type="OrthoDB" id="10266026at2759"/>
<dbReference type="EMBL" id="VDLU01000005">
    <property type="protein sequence ID" value="TNJ26301.1"/>
    <property type="molecule type" value="Genomic_DNA"/>
</dbReference>
<organism evidence="5 6">
    <name type="scientific">Giardia muris</name>
    <dbReference type="NCBI Taxonomy" id="5742"/>
    <lineage>
        <taxon>Eukaryota</taxon>
        <taxon>Metamonada</taxon>
        <taxon>Diplomonadida</taxon>
        <taxon>Hexamitidae</taxon>
        <taxon>Giardiinae</taxon>
        <taxon>Giardia</taxon>
    </lineage>
</organism>
<name>A0A4Z1T1Q0_GIAMU</name>
<protein>
    <recommendedName>
        <fullName evidence="4">SPRY domain-containing protein</fullName>
    </recommendedName>
</protein>
<reference evidence="5 6" key="1">
    <citation type="submission" date="2019-05" db="EMBL/GenBank/DDBJ databases">
        <title>The compact genome of Giardia muris reveals important steps in the evolution of intestinal protozoan parasites.</title>
        <authorList>
            <person name="Xu F."/>
            <person name="Jimenez-Gonzalez A."/>
            <person name="Einarsson E."/>
            <person name="Astvaldsson A."/>
            <person name="Peirasmaki D."/>
            <person name="Eckmann L."/>
            <person name="Andersson J.O."/>
            <person name="Svard S.G."/>
            <person name="Jerlstrom-Hultqvist J."/>
        </authorList>
    </citation>
    <scope>NUCLEOTIDE SEQUENCE [LARGE SCALE GENOMIC DNA]</scope>
    <source>
        <strain evidence="5 6">Roberts-Thomson</strain>
    </source>
</reference>
<dbReference type="PANTHER" id="PTHR10598:SF0">
    <property type="entry name" value="SET1_ASH2 HISTONE METHYLTRANSFERASE COMPLEX SUBUNIT ASH2"/>
    <property type="match status" value="1"/>
</dbReference>
<evidence type="ECO:0000313" key="6">
    <source>
        <dbReference type="Proteomes" id="UP000315496"/>
    </source>
</evidence>
<dbReference type="AlphaFoldDB" id="A0A4Z1T1Q0"/>
<accession>A0A4Z1T1Q0</accession>
<keyword evidence="6" id="KW-1185">Reference proteome</keyword>
<dbReference type="InterPro" id="IPR013320">
    <property type="entry name" value="ConA-like_dom_sf"/>
</dbReference>
<dbReference type="PANTHER" id="PTHR10598">
    <property type="entry name" value="SET1/ASH2 HISTONE METHYLTRANSFERASE COMPLEX SUBUNIT ASH2"/>
    <property type="match status" value="1"/>
</dbReference>
<comment type="caution">
    <text evidence="5">The sequence shown here is derived from an EMBL/GenBank/DDBJ whole genome shotgun (WGS) entry which is preliminary data.</text>
</comment>
<dbReference type="Gene3D" id="2.60.120.920">
    <property type="match status" value="1"/>
</dbReference>
<dbReference type="CDD" id="cd12872">
    <property type="entry name" value="SPRY_Ash2"/>
    <property type="match status" value="1"/>
</dbReference>